<organism evidence="4 5">
    <name type="scientific">Paractinoplanes rishiriensis</name>
    <dbReference type="NCBI Taxonomy" id="1050105"/>
    <lineage>
        <taxon>Bacteria</taxon>
        <taxon>Bacillati</taxon>
        <taxon>Actinomycetota</taxon>
        <taxon>Actinomycetes</taxon>
        <taxon>Micromonosporales</taxon>
        <taxon>Micromonosporaceae</taxon>
        <taxon>Paractinoplanes</taxon>
    </lineage>
</organism>
<dbReference type="InterPro" id="IPR035919">
    <property type="entry name" value="EAL_sf"/>
</dbReference>
<dbReference type="Pfam" id="PF00563">
    <property type="entry name" value="EAL"/>
    <property type="match status" value="1"/>
</dbReference>
<comment type="caution">
    <text evidence="4">The sequence shown here is derived from an EMBL/GenBank/DDBJ whole genome shotgun (WGS) entry which is preliminary data.</text>
</comment>
<evidence type="ECO:0000259" key="3">
    <source>
        <dbReference type="PROSITE" id="PS50887"/>
    </source>
</evidence>
<dbReference type="NCBIfam" id="TIGR00254">
    <property type="entry name" value="GGDEF"/>
    <property type="match status" value="1"/>
</dbReference>
<dbReference type="SMART" id="SM00052">
    <property type="entry name" value="EAL"/>
    <property type="match status" value="1"/>
</dbReference>
<dbReference type="PROSITE" id="PS50887">
    <property type="entry name" value="GGDEF"/>
    <property type="match status" value="1"/>
</dbReference>
<dbReference type="SUPFAM" id="SSF55073">
    <property type="entry name" value="Nucleotide cyclase"/>
    <property type="match status" value="1"/>
</dbReference>
<dbReference type="Gene3D" id="3.20.20.450">
    <property type="entry name" value="EAL domain"/>
    <property type="match status" value="1"/>
</dbReference>
<feature type="transmembrane region" description="Helical" evidence="1">
    <location>
        <begin position="104"/>
        <end position="122"/>
    </location>
</feature>
<dbReference type="Gene3D" id="3.30.70.270">
    <property type="match status" value="1"/>
</dbReference>
<feature type="transmembrane region" description="Helical" evidence="1">
    <location>
        <begin position="35"/>
        <end position="55"/>
    </location>
</feature>
<feature type="transmembrane region" description="Helical" evidence="1">
    <location>
        <begin position="143"/>
        <end position="167"/>
    </location>
</feature>
<keyword evidence="1" id="KW-0472">Membrane</keyword>
<evidence type="ECO:0000313" key="5">
    <source>
        <dbReference type="Proteomes" id="UP000636960"/>
    </source>
</evidence>
<dbReference type="RefSeq" id="WP_203780773.1">
    <property type="nucleotide sequence ID" value="NZ_BOMV01000013.1"/>
</dbReference>
<dbReference type="SMART" id="SM00267">
    <property type="entry name" value="GGDEF"/>
    <property type="match status" value="1"/>
</dbReference>
<dbReference type="SUPFAM" id="SSF141868">
    <property type="entry name" value="EAL domain-like"/>
    <property type="match status" value="1"/>
</dbReference>
<reference evidence="4" key="1">
    <citation type="submission" date="2021-01" db="EMBL/GenBank/DDBJ databases">
        <title>Whole genome shotgun sequence of Actinoplanes rishiriensis NBRC 108556.</title>
        <authorList>
            <person name="Komaki H."/>
            <person name="Tamura T."/>
        </authorList>
    </citation>
    <scope>NUCLEOTIDE SEQUENCE</scope>
    <source>
        <strain evidence="4">NBRC 108556</strain>
    </source>
</reference>
<evidence type="ECO:0000259" key="2">
    <source>
        <dbReference type="PROSITE" id="PS50883"/>
    </source>
</evidence>
<gene>
    <name evidence="4" type="ORF">Ari01nite_19290</name>
</gene>
<dbReference type="PROSITE" id="PS50883">
    <property type="entry name" value="EAL"/>
    <property type="match status" value="1"/>
</dbReference>
<keyword evidence="5" id="KW-1185">Reference proteome</keyword>
<name>A0A919MTN9_9ACTN</name>
<sequence length="664" mass="70356">MPLRIYLGAVYLAGAAAAGWMLATASWVVHGELQAVLAVAAVLLVLGELFPMRLWSRGNPQEYTMSGAFALVLLNTGPLVYALLPAIAALLVVEVRERKPLRVAAFNVAQNILMLGAARLAICAIERVGVSDPITGVPAGQQLIGLAGGAVAYFLVNNILTGTAFALSSGSGVPRSILSSMREEFPVTPIVLGVSPMIAASLAFSIWTAPLCVLVIVAIRTAVMIATRHEIAALHDSLTGLPNRTLLLMRLRESMADATPERQTAALMIDLDRFKEINDTLGHSVGDELLKVVAQRLTEITGSRGTVARLGGDEFAIVLNRTTAATTDRLAGEAAAAFVEPIRIADMSLTVTASVGAALSPQHAVDAEKLLHLADLALYAAKQERGRHAFYDPESEEHSTASSVLVGELQRGLGKGELVVFYQPKVDALTGALIGVEALVRWQHPTRGLLPPGRFLPAVENTPLVVPLTAHVIDSALAAVRGWRDRGLAISVAINLTARQVASEDLPRQIEAALALHGLPSQALVVEVTESSLMANPAQTRTVLGRLREMGVGLSMDDFGTGYSSFTHLRDLPVTEIKIDQSFVAGTVDSVRSAALVKSIIDLAHNLGLNVVAEGVETTECRSVLTGMGCTMLQGYLLARPMPADQLEQWYAAQLALTAEPAVA</sequence>
<dbReference type="AlphaFoldDB" id="A0A919MTN9"/>
<feature type="domain" description="EAL" evidence="2">
    <location>
        <begin position="402"/>
        <end position="655"/>
    </location>
</feature>
<keyword evidence="1" id="KW-1133">Transmembrane helix</keyword>
<evidence type="ECO:0000256" key="1">
    <source>
        <dbReference type="SAM" id="Phobius"/>
    </source>
</evidence>
<proteinExistence type="predicted"/>
<accession>A0A919MTN9</accession>
<feature type="domain" description="GGDEF" evidence="3">
    <location>
        <begin position="262"/>
        <end position="395"/>
    </location>
</feature>
<keyword evidence="1" id="KW-0812">Transmembrane</keyword>
<dbReference type="PANTHER" id="PTHR44757:SF2">
    <property type="entry name" value="BIOFILM ARCHITECTURE MAINTENANCE PROTEIN MBAA"/>
    <property type="match status" value="1"/>
</dbReference>
<dbReference type="InterPro" id="IPR052155">
    <property type="entry name" value="Biofilm_reg_signaling"/>
</dbReference>
<dbReference type="InterPro" id="IPR029787">
    <property type="entry name" value="Nucleotide_cyclase"/>
</dbReference>
<feature type="transmembrane region" description="Helical" evidence="1">
    <location>
        <begin position="67"/>
        <end position="92"/>
    </location>
</feature>
<dbReference type="Proteomes" id="UP000636960">
    <property type="component" value="Unassembled WGS sequence"/>
</dbReference>
<dbReference type="PANTHER" id="PTHR44757">
    <property type="entry name" value="DIGUANYLATE CYCLASE DGCP"/>
    <property type="match status" value="1"/>
</dbReference>
<dbReference type="InterPro" id="IPR043128">
    <property type="entry name" value="Rev_trsase/Diguanyl_cyclase"/>
</dbReference>
<dbReference type="Pfam" id="PF00990">
    <property type="entry name" value="GGDEF"/>
    <property type="match status" value="1"/>
</dbReference>
<feature type="transmembrane region" description="Helical" evidence="1">
    <location>
        <begin position="187"/>
        <end position="219"/>
    </location>
</feature>
<dbReference type="InterPro" id="IPR000160">
    <property type="entry name" value="GGDEF_dom"/>
</dbReference>
<dbReference type="CDD" id="cd01948">
    <property type="entry name" value="EAL"/>
    <property type="match status" value="1"/>
</dbReference>
<dbReference type="EMBL" id="BOMV01000013">
    <property type="protein sequence ID" value="GIE94464.1"/>
    <property type="molecule type" value="Genomic_DNA"/>
</dbReference>
<dbReference type="InterPro" id="IPR001633">
    <property type="entry name" value="EAL_dom"/>
</dbReference>
<protein>
    <submittedName>
        <fullName evidence="4">GGDEF-domain containing protein</fullName>
    </submittedName>
</protein>
<dbReference type="CDD" id="cd01949">
    <property type="entry name" value="GGDEF"/>
    <property type="match status" value="1"/>
</dbReference>
<evidence type="ECO:0000313" key="4">
    <source>
        <dbReference type="EMBL" id="GIE94464.1"/>
    </source>
</evidence>
<feature type="transmembrane region" description="Helical" evidence="1">
    <location>
        <begin position="7"/>
        <end position="29"/>
    </location>
</feature>